<dbReference type="InterPro" id="IPR045851">
    <property type="entry name" value="AMP-bd_C_sf"/>
</dbReference>
<reference evidence="5" key="1">
    <citation type="submission" date="2020-05" db="EMBL/GenBank/DDBJ databases">
        <authorList>
            <person name="Chiriac C."/>
            <person name="Salcher M."/>
            <person name="Ghai R."/>
            <person name="Kavagutti S V."/>
        </authorList>
    </citation>
    <scope>NUCLEOTIDE SEQUENCE</scope>
</reference>
<organism evidence="5">
    <name type="scientific">freshwater metagenome</name>
    <dbReference type="NCBI Taxonomy" id="449393"/>
    <lineage>
        <taxon>unclassified sequences</taxon>
        <taxon>metagenomes</taxon>
        <taxon>ecological metagenomes</taxon>
    </lineage>
</organism>
<accession>A0A6J7UQF9</accession>
<dbReference type="SUPFAM" id="SSF56801">
    <property type="entry name" value="Acetyl-CoA synthetase-like"/>
    <property type="match status" value="1"/>
</dbReference>
<dbReference type="PANTHER" id="PTHR43201">
    <property type="entry name" value="ACYL-COA SYNTHETASE"/>
    <property type="match status" value="1"/>
</dbReference>
<protein>
    <submittedName>
        <fullName evidence="5">Unannotated protein</fullName>
    </submittedName>
</protein>
<dbReference type="PANTHER" id="PTHR43201:SF5">
    <property type="entry name" value="MEDIUM-CHAIN ACYL-COA LIGASE ACSF2, MITOCHONDRIAL"/>
    <property type="match status" value="1"/>
</dbReference>
<dbReference type="Gene3D" id="3.40.50.12780">
    <property type="entry name" value="N-terminal domain of ligase-like"/>
    <property type="match status" value="1"/>
</dbReference>
<gene>
    <name evidence="5" type="ORF">UFOPK4345_01058</name>
</gene>
<proteinExistence type="inferred from homology"/>
<evidence type="ECO:0000256" key="2">
    <source>
        <dbReference type="ARBA" id="ARBA00022598"/>
    </source>
</evidence>
<feature type="domain" description="AMP-dependent synthetase/ligase" evidence="3">
    <location>
        <begin position="4"/>
        <end position="56"/>
    </location>
</feature>
<comment type="similarity">
    <text evidence="1">Belongs to the ATP-dependent AMP-binding enzyme family.</text>
</comment>
<evidence type="ECO:0000259" key="3">
    <source>
        <dbReference type="Pfam" id="PF00501"/>
    </source>
</evidence>
<dbReference type="FunFam" id="3.30.300.30:FF:000008">
    <property type="entry name" value="2,3-dihydroxybenzoate-AMP ligase"/>
    <property type="match status" value="1"/>
</dbReference>
<evidence type="ECO:0000256" key="1">
    <source>
        <dbReference type="ARBA" id="ARBA00006432"/>
    </source>
</evidence>
<dbReference type="GO" id="GO:0031956">
    <property type="term" value="F:medium-chain fatty acid-CoA ligase activity"/>
    <property type="evidence" value="ECO:0007669"/>
    <property type="project" value="TreeGrafter"/>
</dbReference>
<dbReference type="InterPro" id="IPR000873">
    <property type="entry name" value="AMP-dep_synth/lig_dom"/>
</dbReference>
<dbReference type="Gene3D" id="3.30.300.30">
    <property type="match status" value="1"/>
</dbReference>
<name>A0A6J7UQF9_9ZZZZ</name>
<dbReference type="InterPro" id="IPR025110">
    <property type="entry name" value="AMP-bd_C"/>
</dbReference>
<keyword evidence="2" id="KW-0436">Ligase</keyword>
<evidence type="ECO:0000259" key="4">
    <source>
        <dbReference type="Pfam" id="PF13193"/>
    </source>
</evidence>
<feature type="domain" description="AMP-binding enzyme C-terminal" evidence="4">
    <location>
        <begin position="106"/>
        <end position="181"/>
    </location>
</feature>
<dbReference type="AlphaFoldDB" id="A0A6J7UQF9"/>
<dbReference type="Pfam" id="PF00501">
    <property type="entry name" value="AMP-binding"/>
    <property type="match status" value="1"/>
</dbReference>
<dbReference type="Pfam" id="PF13193">
    <property type="entry name" value="AMP-binding_C"/>
    <property type="match status" value="1"/>
</dbReference>
<dbReference type="InterPro" id="IPR042099">
    <property type="entry name" value="ANL_N_sf"/>
</dbReference>
<dbReference type="EMBL" id="CAFBQV010000179">
    <property type="protein sequence ID" value="CAB5066708.1"/>
    <property type="molecule type" value="Genomic_DNA"/>
</dbReference>
<evidence type="ECO:0000313" key="5">
    <source>
        <dbReference type="EMBL" id="CAB5066708.1"/>
    </source>
</evidence>
<sequence>MLLPEDQLRKPGSCGKPSPLVEIKLFDDDSNEVTGFGPLQTGELYVKSPSVFADYYKQHDKYVADQKHGYQTVGDIAYRDEDGYLYICDRKKDMIISAGMNIYPAEIEGVLENHEEIYEAAVFGIPSEEWGESVHAVIVRRPGSKLTEADVDVYGRAHLASYKVPRSVTWSDELPKTGSGKILKRDLRAPYWAGRASQV</sequence>
<dbReference type="GO" id="GO:0006631">
    <property type="term" value="P:fatty acid metabolic process"/>
    <property type="evidence" value="ECO:0007669"/>
    <property type="project" value="TreeGrafter"/>
</dbReference>